<sequence length="125" mass="13283">MSWDPFRDNLVASGHVTKAALCGLDGSVWTQSPGMDLKQTEVATLVSGLTDSSVLSAGGIHLGGQKYIYLRSDDTQIQGRKGDGGCSIAKANTCLVIAIYGEGVHPGNCRSAVEKMRDYLMGQNY</sequence>
<comment type="caution">
    <text evidence="8">The sequence shown here is derived from an EMBL/GenBank/DDBJ whole genome shotgun (WGS) entry which is preliminary data.</text>
</comment>
<dbReference type="SUPFAM" id="SSF55770">
    <property type="entry name" value="Profilin (actin-binding protein)"/>
    <property type="match status" value="1"/>
</dbReference>
<proteinExistence type="inferred from homology"/>
<dbReference type="CDD" id="cd00148">
    <property type="entry name" value="PROF"/>
    <property type="match status" value="1"/>
</dbReference>
<keyword evidence="6" id="KW-0206">Cytoskeleton</keyword>
<evidence type="ECO:0000256" key="2">
    <source>
        <dbReference type="ARBA" id="ARBA00010058"/>
    </source>
</evidence>
<evidence type="ECO:0000256" key="4">
    <source>
        <dbReference type="ARBA" id="ARBA00022490"/>
    </source>
</evidence>
<dbReference type="GO" id="GO:0003785">
    <property type="term" value="F:actin monomer binding"/>
    <property type="evidence" value="ECO:0007669"/>
    <property type="project" value="TreeGrafter"/>
</dbReference>
<dbReference type="SMART" id="SM00392">
    <property type="entry name" value="PROF"/>
    <property type="match status" value="1"/>
</dbReference>
<gene>
    <name evidence="8" type="ORF">NP493_56g05011</name>
</gene>
<dbReference type="AlphaFoldDB" id="A0AAD9PAL1"/>
<evidence type="ECO:0000256" key="6">
    <source>
        <dbReference type="ARBA" id="ARBA00023212"/>
    </source>
</evidence>
<dbReference type="Proteomes" id="UP001209878">
    <property type="component" value="Unassembled WGS sequence"/>
</dbReference>
<dbReference type="InterPro" id="IPR036140">
    <property type="entry name" value="PFN_sf"/>
</dbReference>
<keyword evidence="9" id="KW-1185">Reference proteome</keyword>
<dbReference type="PANTHER" id="PTHR11604:SF0">
    <property type="entry name" value="PROFILIN"/>
    <property type="match status" value="1"/>
</dbReference>
<evidence type="ECO:0000313" key="9">
    <source>
        <dbReference type="Proteomes" id="UP001209878"/>
    </source>
</evidence>
<reference evidence="8" key="1">
    <citation type="journal article" date="2023" name="Mol. Biol. Evol.">
        <title>Third-Generation Sequencing Reveals the Adaptive Role of the Epigenome in Three Deep-Sea Polychaetes.</title>
        <authorList>
            <person name="Perez M."/>
            <person name="Aroh O."/>
            <person name="Sun Y."/>
            <person name="Lan Y."/>
            <person name="Juniper S.K."/>
            <person name="Young C.R."/>
            <person name="Angers B."/>
            <person name="Qian P.Y."/>
        </authorList>
    </citation>
    <scope>NUCLEOTIDE SEQUENCE</scope>
    <source>
        <strain evidence="8">R07B-5</strain>
    </source>
</reference>
<name>A0AAD9PAL1_RIDPI</name>
<comment type="subunit">
    <text evidence="3">Occurs in many kinds of cells as a complex with monomeric actin in a 1:1 ratio.</text>
</comment>
<dbReference type="InterPro" id="IPR005455">
    <property type="entry name" value="PFN_euk"/>
</dbReference>
<dbReference type="GO" id="GO:0005856">
    <property type="term" value="C:cytoskeleton"/>
    <property type="evidence" value="ECO:0007669"/>
    <property type="project" value="UniProtKB-SubCell"/>
</dbReference>
<evidence type="ECO:0000256" key="1">
    <source>
        <dbReference type="ARBA" id="ARBA00004245"/>
    </source>
</evidence>
<organism evidence="8 9">
    <name type="scientific">Ridgeia piscesae</name>
    <name type="common">Tubeworm</name>
    <dbReference type="NCBI Taxonomy" id="27915"/>
    <lineage>
        <taxon>Eukaryota</taxon>
        <taxon>Metazoa</taxon>
        <taxon>Spiralia</taxon>
        <taxon>Lophotrochozoa</taxon>
        <taxon>Annelida</taxon>
        <taxon>Polychaeta</taxon>
        <taxon>Sedentaria</taxon>
        <taxon>Canalipalpata</taxon>
        <taxon>Sabellida</taxon>
        <taxon>Siboglinidae</taxon>
        <taxon>Ridgeia</taxon>
    </lineage>
</organism>
<comment type="subcellular location">
    <subcellularLocation>
        <location evidence="1">Cytoplasm</location>
        <location evidence="1">Cytoskeleton</location>
    </subcellularLocation>
</comment>
<dbReference type="Pfam" id="PF00235">
    <property type="entry name" value="Profilin"/>
    <property type="match status" value="1"/>
</dbReference>
<dbReference type="PRINTS" id="PR01640">
    <property type="entry name" value="PROFILINPLNT"/>
</dbReference>
<comment type="similarity">
    <text evidence="2 7">Belongs to the profilin family.</text>
</comment>
<keyword evidence="5 7" id="KW-0009">Actin-binding</keyword>
<evidence type="ECO:0000256" key="3">
    <source>
        <dbReference type="ARBA" id="ARBA00011583"/>
    </source>
</evidence>
<dbReference type="PANTHER" id="PTHR11604">
    <property type="entry name" value="PROFILIN"/>
    <property type="match status" value="1"/>
</dbReference>
<dbReference type="InterPro" id="IPR048278">
    <property type="entry name" value="PFN"/>
</dbReference>
<dbReference type="GO" id="GO:0005938">
    <property type="term" value="C:cell cortex"/>
    <property type="evidence" value="ECO:0007669"/>
    <property type="project" value="TreeGrafter"/>
</dbReference>
<evidence type="ECO:0000256" key="7">
    <source>
        <dbReference type="RuleBase" id="RU003909"/>
    </source>
</evidence>
<protein>
    <recommendedName>
        <fullName evidence="7">Profilin</fullName>
    </recommendedName>
</protein>
<dbReference type="EMBL" id="JAODUO010000055">
    <property type="protein sequence ID" value="KAK2191281.1"/>
    <property type="molecule type" value="Genomic_DNA"/>
</dbReference>
<dbReference type="Gene3D" id="3.30.450.30">
    <property type="entry name" value="Dynein light chain 2a, cytoplasmic"/>
    <property type="match status" value="1"/>
</dbReference>
<accession>A0AAD9PAL1</accession>
<evidence type="ECO:0000256" key="5">
    <source>
        <dbReference type="ARBA" id="ARBA00023203"/>
    </source>
</evidence>
<evidence type="ECO:0000313" key="8">
    <source>
        <dbReference type="EMBL" id="KAK2191281.1"/>
    </source>
</evidence>
<keyword evidence="4" id="KW-0963">Cytoplasm</keyword>
<dbReference type="PRINTS" id="PR00392">
    <property type="entry name" value="PROFILIN"/>
</dbReference>